<gene>
    <name evidence="17" type="primary">PkArp2</name>
</gene>
<protein>
    <submittedName>
        <fullName evidence="17">Actin related protein2</fullName>
    </submittedName>
</protein>
<dbReference type="InterPro" id="IPR006162">
    <property type="entry name" value="Ppantetheine_attach_site"/>
</dbReference>
<dbReference type="InterPro" id="IPR020806">
    <property type="entry name" value="PKS_PP-bd"/>
</dbReference>
<dbReference type="EMBL" id="LC128311">
    <property type="protein sequence ID" value="BAU61515.1"/>
    <property type="molecule type" value="mRNA"/>
</dbReference>
<dbReference type="Gene3D" id="3.40.50.720">
    <property type="entry name" value="NAD(P)-binding Rossmann-like Domain"/>
    <property type="match status" value="4"/>
</dbReference>
<keyword evidence="7" id="KW-0547">Nucleotide-binding</keyword>
<dbReference type="SUPFAM" id="SSF53901">
    <property type="entry name" value="Thiolase-like"/>
    <property type="match status" value="5"/>
</dbReference>
<dbReference type="PANTHER" id="PTHR43775">
    <property type="entry name" value="FATTY ACID SYNTHASE"/>
    <property type="match status" value="1"/>
</dbReference>
<dbReference type="GO" id="GO:0005524">
    <property type="term" value="F:ATP binding"/>
    <property type="evidence" value="ECO:0007669"/>
    <property type="project" value="UniProtKB-KW"/>
</dbReference>
<comment type="similarity">
    <text evidence="2">Belongs to the actin family. ARP2 subfamily.</text>
</comment>
<feature type="domain" description="PKS/mFAS DH" evidence="16">
    <location>
        <begin position="1095"/>
        <end position="1425"/>
    </location>
</feature>
<dbReference type="GO" id="GO:0016491">
    <property type="term" value="F:oxidoreductase activity"/>
    <property type="evidence" value="ECO:0007669"/>
    <property type="project" value="InterPro"/>
</dbReference>
<dbReference type="PROSITE" id="PS50075">
    <property type="entry name" value="CARRIER"/>
    <property type="match status" value="9"/>
</dbReference>
<feature type="domain" description="Carrier" evidence="14">
    <location>
        <begin position="1986"/>
        <end position="2060"/>
    </location>
</feature>
<dbReference type="Pfam" id="PF00022">
    <property type="entry name" value="Actin"/>
    <property type="match status" value="1"/>
</dbReference>
<dbReference type="SMART" id="SM00829">
    <property type="entry name" value="PKS_ER"/>
    <property type="match status" value="1"/>
</dbReference>
<accession>A0A140JWN8</accession>
<dbReference type="InterPro" id="IPR042104">
    <property type="entry name" value="PKS_dehydratase_sf"/>
</dbReference>
<evidence type="ECO:0000256" key="10">
    <source>
        <dbReference type="ARBA" id="ARBA00023212"/>
    </source>
</evidence>
<dbReference type="SMART" id="SM00823">
    <property type="entry name" value="PKS_PP"/>
    <property type="match status" value="9"/>
</dbReference>
<dbReference type="Gene3D" id="3.30.420.40">
    <property type="match status" value="2"/>
</dbReference>
<dbReference type="Gene3D" id="3.40.47.10">
    <property type="match status" value="5"/>
</dbReference>
<dbReference type="GO" id="GO:0004312">
    <property type="term" value="F:fatty acid synthase activity"/>
    <property type="evidence" value="ECO:0007669"/>
    <property type="project" value="TreeGrafter"/>
</dbReference>
<dbReference type="PRINTS" id="PR00190">
    <property type="entry name" value="ACTIN"/>
</dbReference>
<feature type="domain" description="Carrier" evidence="14">
    <location>
        <begin position="3187"/>
        <end position="3265"/>
    </location>
</feature>
<evidence type="ECO:0000256" key="1">
    <source>
        <dbReference type="ARBA" id="ARBA00004245"/>
    </source>
</evidence>
<dbReference type="Pfam" id="PF00550">
    <property type="entry name" value="PP-binding"/>
    <property type="match status" value="9"/>
</dbReference>
<dbReference type="Gene3D" id="1.10.1200.10">
    <property type="entry name" value="ACP-like"/>
    <property type="match status" value="9"/>
</dbReference>
<evidence type="ECO:0000256" key="2">
    <source>
        <dbReference type="ARBA" id="ARBA00010121"/>
    </source>
</evidence>
<evidence type="ECO:0000256" key="5">
    <source>
        <dbReference type="ARBA" id="ARBA00022553"/>
    </source>
</evidence>
<dbReference type="InterPro" id="IPR036736">
    <property type="entry name" value="ACP-like_sf"/>
</dbReference>
<dbReference type="InterPro" id="IPR020807">
    <property type="entry name" value="PKS_DH"/>
</dbReference>
<dbReference type="InterPro" id="IPR050091">
    <property type="entry name" value="PKS_NRPS_Biosynth_Enz"/>
</dbReference>
<feature type="region of interest" description="Disordered" evidence="13">
    <location>
        <begin position="4291"/>
        <end position="4312"/>
    </location>
</feature>
<feature type="region of interest" description="Disordered" evidence="13">
    <location>
        <begin position="4169"/>
        <end position="4205"/>
    </location>
</feature>
<feature type="active site" description="Proton acceptor; for dehydratase activity" evidence="12">
    <location>
        <position position="1128"/>
    </location>
</feature>
<feature type="region of interest" description="C-terminal hotdog fold" evidence="12">
    <location>
        <begin position="1245"/>
        <end position="1425"/>
    </location>
</feature>
<dbReference type="InterPro" id="IPR020843">
    <property type="entry name" value="ER"/>
</dbReference>
<feature type="region of interest" description="Disordered" evidence="13">
    <location>
        <begin position="617"/>
        <end position="639"/>
    </location>
</feature>
<dbReference type="InterPro" id="IPR014030">
    <property type="entry name" value="Ketoacyl_synth_N"/>
</dbReference>
<dbReference type="SUPFAM" id="SSF47336">
    <property type="entry name" value="ACP-like"/>
    <property type="match status" value="9"/>
</dbReference>
<dbReference type="FunFam" id="3.90.640.10:FF:000005">
    <property type="entry name" value="Actin-related protein 2"/>
    <property type="match status" value="1"/>
</dbReference>
<evidence type="ECO:0000256" key="13">
    <source>
        <dbReference type="SAM" id="MobiDB-lite"/>
    </source>
</evidence>
<evidence type="ECO:0000256" key="8">
    <source>
        <dbReference type="ARBA" id="ARBA00022840"/>
    </source>
</evidence>
<keyword evidence="10" id="KW-0206">Cytoskeleton</keyword>
<dbReference type="InterPro" id="IPR014031">
    <property type="entry name" value="Ketoacyl_synth_C"/>
</dbReference>
<feature type="domain" description="Carrier" evidence="14">
    <location>
        <begin position="531"/>
        <end position="608"/>
    </location>
</feature>
<dbReference type="SUPFAM" id="SSF50129">
    <property type="entry name" value="GroES-like"/>
    <property type="match status" value="1"/>
</dbReference>
<dbReference type="PROSITE" id="PS00012">
    <property type="entry name" value="PHOSPHOPANTETHEINE"/>
    <property type="match status" value="9"/>
</dbReference>
<feature type="active site" description="Proton donor; for dehydratase activity" evidence="12">
    <location>
        <position position="1329"/>
    </location>
</feature>
<feature type="region of interest" description="N-terminal hotdog fold" evidence="12">
    <location>
        <begin position="1095"/>
        <end position="1222"/>
    </location>
</feature>
<dbReference type="InterPro" id="IPR020841">
    <property type="entry name" value="PKS_Beta-ketoAc_synthase_dom"/>
</dbReference>
<dbReference type="GO" id="GO:0031177">
    <property type="term" value="F:phosphopantetheine binding"/>
    <property type="evidence" value="ECO:0007669"/>
    <property type="project" value="InterPro"/>
</dbReference>
<feature type="domain" description="Carrier" evidence="14">
    <location>
        <begin position="4210"/>
        <end position="4284"/>
    </location>
</feature>
<evidence type="ECO:0000256" key="9">
    <source>
        <dbReference type="ARBA" id="ARBA00023203"/>
    </source>
</evidence>
<dbReference type="CDD" id="cd10220">
    <property type="entry name" value="ASKHA_NBD_Arp2"/>
    <property type="match status" value="1"/>
</dbReference>
<evidence type="ECO:0000256" key="12">
    <source>
        <dbReference type="PROSITE-ProRule" id="PRU01363"/>
    </source>
</evidence>
<feature type="domain" description="Carrier" evidence="14">
    <location>
        <begin position="3304"/>
        <end position="3378"/>
    </location>
</feature>
<dbReference type="Pfam" id="PF21089">
    <property type="entry name" value="PKS_DH_N"/>
    <property type="match status" value="1"/>
</dbReference>
<feature type="domain" description="Ketosynthase family 3 (KS3)" evidence="15">
    <location>
        <begin position="673"/>
        <end position="1070"/>
    </location>
</feature>
<evidence type="ECO:0000259" key="15">
    <source>
        <dbReference type="PROSITE" id="PS52004"/>
    </source>
</evidence>
<feature type="compositionally biased region" description="Low complexity" evidence="13">
    <location>
        <begin position="4192"/>
        <end position="4201"/>
    </location>
</feature>
<dbReference type="InterPro" id="IPR013149">
    <property type="entry name" value="ADH-like_C"/>
</dbReference>
<sequence>MVGRPLARQDQDLAGLSKDVYVGSECAEHKQHLEISYPVSNGVSWEDMQLVWDHAFYERLGINPRQCCVLLTEAPLNPAANRRRMVEAMLEGYGFQAAFVQVQAVLTLYSQGLLSGLVVDSGDGVTHAVPVVDGYTFPHLVRRLNVAGRHVTAYLLELLRRRGYALNRSADFDTVRQAKERLCYVALDFQQEAKLARETTCLVKSYTLPDGRVIRVGAERFTAPEAMFNPSLLGVEAPGIAEMAFSCIQDADIDNRLALYQHVVLSGGSTMYPGMASRLEKSLRSLYVKRVLGGKAAGGSRKAKIRVEDPPQRKHMVFLGGAVLADIMRQQPDFWISRQEWDEDPNRALKNGLVGQPVPVVINHSSSAKLTLLSESLNLEGVQHFAVVGAPAAPAELRYALCQAGLGSLGNFVSVQPAGSRYSAQECFEGHSPGDAATGFAGIEIALAAVHPCVEESWGIPSGLREFAGQLPGVSQLVPDDLGLAGRMFLPQLAAEPLASVGSGRVTRESDGRAVDAAAVATTAEQGDALAAVRDAVWGVAQDFLRATDYNIDGLTPDTPLMDAGLDSLDMLKLASLLSESLNVALPSTLLFDYPTIAAVAGYISAVGLAGQSTSARESSSQLVDPSSGTSTGATGERRRRSSVFAHGLLSTYPISGHRASITLDPSQGLPTVQLVTVESSTCRVGNVAGNSLAATQAGLLELDVPSVIPFSRWAVDDQAESYNVRFASFMRGVDDWDNTHFGVTEAEACLMDPQQRLLLECTLEAFQPTGLLGAEDVGVYIGASYTEYLQIAARAQGMSTYTASGGSLSVLAGRISFLFGFKGPSLVTETACSSSLVATNCAYKALMLGDVKAAASGGVNLILDPSTVKQYAVAGMLAPDGRCKTLDASANGYVRAEGVGIHVLRSSDSLESGWQGTSKPAMTGLLLLGTAVNQDGRSSTLTAPNGPSQSALISAALLSCKLPPAKVNTLQLHGTGTPLGDPIEINAALNVLSKQRDDTCPLSFAAVKAAVGHGEPVAGSLGISAAIICLQTSAMPQLQHLRHDMKVVDISAFAFQASRGTNAHAVMAVLQQDGSLVAASKHIAWSRRRLWAVPPAYRMAARVSTHKRTCRFATSLNSPTLAFISDHQVAGRVLMPATGMVEAMSSALGSISAASTKQALLHGAAIVAPLTIALQGGGYTLQVSLSLETGTLELGSYADEEAPGRGTMHCHAHAGGASLDTPTGFRESLGLTTRQPHLLRKVGKLPLAPRDTAFAATSAECGQDHGFTIHPAALGSTVQLFAALRSPIAQHLMLDPVGFQATALSKFYAGSRSMHSACTSSSMPQAFDYAVQCTDSYPCKIQQLQLKAMRSTAAPIARPMASLAAGGTLQDQQDKDQHLYQTLCQVHSVALATSGSMASLPTHGPAIIHIGKVAYTSGSRAPSGTGLSRLPHGGDVALSFSAGGGKSAGAGMAVHKLGQMLECAQHCLPGMQSGSSFILQVRGTPKLLSTADPARLRSEAAAVAAGMAGLARVAASEFPTVRIHSQHVSSLVQPGSAAIVQASQMCTQGLAVQAKLLRASIPVVPAHSNLMPLPHRCGTDGGWVITGGLGSLGTLIADWLAAQGRSHIILLGRSGRSTDPSSAAIIGASASQLVVARSDTSATAEAGMFRAIPNVPTIAGLINSGGVLADAIIVNQTAANLRTSFGPKLVSAMAMSREGGGMPIGQELLFSSVSSLVGWAGQGNYAAANAALEGWIGAKLTQGMNGVAVQWGAWAVGMAANDLVARRAERSGIGVLQPLIGLDALRATMSSLQQPGTLPEVLAAVPFNWAVFWKGAYAKAISLDEYASGAKQPGHLLSITSAEPALKTAHLRRKERSRAPQLLSRTAPSAAARTEDILEGVLEVTRGVLGFAVEASQPLMEAGLDSLAAVELRNTLSSKFGLDLSPTAVFDYPTSAALAEFLAGQVAKRTEMHTASQALLAGQPSPGKQLARARPAKQARRGKGALSASLEAQVSEIIQSVLGHAVTGDQPLMEAGLDSLATVELRSTFSREFGLDLPPTLIFDYPTVAGLAAYLAGATDTVAESGGSESCGQSHASYSDLGEAMQVIKPDAAAIQVLSVSGNIPGHTGGDSLPGDAPSIVPFDRWDVDVFSWLTPNKLEPRFSSFLSGVEMFDGSVFRLNKSEALYVDAQQRLLLEGTADALQGGSITLPQETAVMVGIMARDDTPAAAYLPLGQYTATSSFNSVSAGRVSFTLGLKGPSLAIDTACSSSMVAAHYASSDLSSGKADMALAAGVNLILTASRSAMLTINGMLTLDGRCKTMDSAADGYARADACIVFVLGMAGMFGSQGPQLILVGSAVNQDGRSSSLTAPNGPSQQQGKERCNPLRFAASKSRTAHSETAAGVMGMLHASLQLQHSVASSITHLRVPNSYVVSALGDKRASCAPRQAGPALSSEDTSYSGISSFAFQVSFSLGAGTLEMGSFADEEAPGRGTMHCKAQAGGASLNTLTGRGDSLDLIPREPVLAAMFGPGKLPGAPRDTAFAAPSTGQDRQDKGHLVYQTQIQVHSMALATSGSMTSLPTHRPATISTGKAAYTPGGRAAAAADLRSLPQGGDIALSFSASQGCTQGLAVEAKLLRAPIPIVPAHSNLMPLPRGSLGDMKLVNHFQTVPGSQELKVAVKAVGLNFRDVLNVLGMYPGDPGAPGYDFAGVIMQAGQGVDSLQQGMVAATLASLRLHGCFIEIGKRSIWSPQLTFQERPDVLHRLLAVDFLPASFARAQHMGKIVTYMPSPAGRAGAEEDGTDGSWVITGGLGSLGILVADWLAGQGSLHIHLLGRSGRSTDPLTSSAIIAASASQLVVARSDTSTTAEAGMFRAIPNVPTIAGLINSGGVLADGIITNQTAASLRTSFGPKLVSAMAMSREGGGVPLGQELLFSSVSSLVGWTGQGNYAAANAALEGWTGAKLTQGMNGTAVQWGAWAVGMAANDLVARRAERSGIGVLQPLVGLDALRAAMSSLQQPGTLPEVLAAVPFNWAVFVKGAYGKAISFDDSTLEAQQPRQLLSATPAVLASKAARMGRKERTRAPQLISRPASSAAASNEGVLQAVLEVTRGVLGFAVEASQPLMEAGLDSLATVELRNTLSAKFGLELPLAAVFDYPTSAALATFIAQQAPATMAATSMEEPTAAEPGRVPAHKRFMRHQPRQVAADSAALKASLIVRVSAVVESVLGQPLAASQPLIEAGLDSLAAVELRNTLSTKFGVELSPTVVFDYPTSAALAEFLAAQVSEATDILTASQALLAGQPSPGKQMARTWSAKQARSGGMVSRVSLEAQISEIIQSVLGHAVAGDQPLMEAGLDSLATVELRSTLSREFGLDLPPTLLFDYPTVAGLATYLAGVTDNLDDSGASESCGQSYASYSDVQETLQVIDPTVPAVQVLSVSGNIPGGKGGDTLPGDTPSTVPFDRWDADEFAWLSPNKLEPRFSSFLSGVEMFDGSVFRLSRTELSNGTSTMALAMGAQLLLTAQKSASFTVNGMLTLDGRCKALDSAADGYVRGEACVVFLLGVDGVCGKSSCQVILAGTAINQDGRSSSLTAPNGPSQQQVAVKAVGLNFRDVLNVLGMYPGDPGAPGSDCAGINLSFEAAATTPTVYITVLTALSYGQGLGPGTRILVHAGTGGVGLAALSVAKSLGCTVAVTAGSADKRAYLRCLGLEAAADSRSTAFTDPLLSCLGPFDVALNSLTSPGMVAATLACLAHDGCFVEIGKRDIWSPQRMYAERRDVQHKLIAIDFLPVEFARARHVGKIVTTMPFPAGPGGREEDGTDGSWVVSGGLGALGILMANWLAGQGRFHIILLGRSGRSVDISVQGSCVLSMSGSQVAVLRSDTSALSEAGLFHMLSDVPYTTGIINSGGVLADGVITKQSVSTLRAAFAPKLASALAMSVTGEGLPLGQVLLFSSVASLLGGPGQANYAAANAALEGWVGAKAAQGTNGLAVQWGAWAAGMAANDVVLRRAARIGVGILQPSLGLDALHAAMTYLTQPFTTCNVVAAVPFNWAVFLKGSRGKVTPFFEEFGTMYVEQKPQHSQPRRTNLARPPRGARPAEVRHMDSNNSHSKGALVTTVLESVVEVASGVLGCVVEASQPLMQAGLDSLAAVELRNTLSSRFGVDLPPTAVFDYPTSAALAEFIAQSMQGAAPGHPEKSTTAGPIRRRRAPAARPLGRGQAQHGYSQPAAVKESIAAQVTQLVESVLGHAVAANQPLMEAGLDSLATVELRNSLSSTFGVELPATAVLDYPTSAALAAFLAEQLAVAPGEGAGEQGAAGRGSRLVPRQSRTGGSGDVLLQEAIAGQVSVVVQSVLGQAVASDQPLMAAGLDSLGAVELRNTLSTAFGLDLPPTLLFDYPTIAGLATYLAAISHALEDTSTDEEASKSESWCSDSEVSGAMEGWAPALPTVKLLSVSGRVPEMQAQEAIIGDTPSAVPFGRWDVDHFAVLSPNKLEPRFSSFLSGVEMFDGSIFHINRISFLFGFKGPCIAVETACSSSLVGAHYATADLTNGVSLMALAAGVNLVLTPQRSASFSINGMLALDGRCKALDSAADGYVRGEACVMFLLGVEDEISPVRFQVIIAGSAINQDGRSSSLTAPNGPSQQQVIKAALLQGTIEPDEVNGFDMHGTGTPLGDPIEIGALASVLQVSSRPIALQLAASKSRVGHSETAAGVLGMLHASFQIEHAAASSITHLRTPNSYVISALGAKGHASLPRQAGVGGRLDESRHIAGISSFAFQAQLT</sequence>
<name>A0A140JWN8_PARKE</name>
<dbReference type="Gene3D" id="3.90.640.10">
    <property type="entry name" value="Actin, Chain A, domain 4"/>
    <property type="match status" value="1"/>
</dbReference>
<feature type="domain" description="Carrier" evidence="14">
    <location>
        <begin position="1869"/>
        <end position="1947"/>
    </location>
</feature>
<keyword evidence="3" id="KW-0596">Phosphopantetheine</keyword>
<evidence type="ECO:0000259" key="16">
    <source>
        <dbReference type="PROSITE" id="PS52019"/>
    </source>
</evidence>
<dbReference type="SMART" id="SM00825">
    <property type="entry name" value="PKS_KS"/>
    <property type="match status" value="3"/>
</dbReference>
<dbReference type="InterPro" id="IPR013968">
    <property type="entry name" value="PKS_KR"/>
</dbReference>
<dbReference type="Pfam" id="PF00107">
    <property type="entry name" value="ADH_zinc_N"/>
    <property type="match status" value="1"/>
</dbReference>
<dbReference type="GO" id="GO:0006633">
    <property type="term" value="P:fatty acid biosynthetic process"/>
    <property type="evidence" value="ECO:0007669"/>
    <property type="project" value="TreeGrafter"/>
</dbReference>
<keyword evidence="6" id="KW-0808">Transferase</keyword>
<dbReference type="InterPro" id="IPR057326">
    <property type="entry name" value="KR_dom"/>
</dbReference>
<dbReference type="SMART" id="SM00826">
    <property type="entry name" value="PKS_DH"/>
    <property type="match status" value="1"/>
</dbReference>
<keyword evidence="9" id="KW-0009">Actin-binding</keyword>
<evidence type="ECO:0000313" key="17">
    <source>
        <dbReference type="EMBL" id="BAU61515.1"/>
    </source>
</evidence>
<proteinExistence type="evidence at transcript level"/>
<dbReference type="InterPro" id="IPR013154">
    <property type="entry name" value="ADH-like_N"/>
</dbReference>
<dbReference type="CDD" id="cd00833">
    <property type="entry name" value="PKS"/>
    <property type="match status" value="3"/>
</dbReference>
<keyword evidence="11" id="KW-0511">Multifunctional enzyme</keyword>
<dbReference type="InterPro" id="IPR004000">
    <property type="entry name" value="Actin"/>
</dbReference>
<evidence type="ECO:0000256" key="4">
    <source>
        <dbReference type="ARBA" id="ARBA00022490"/>
    </source>
</evidence>
<evidence type="ECO:0000256" key="3">
    <source>
        <dbReference type="ARBA" id="ARBA00022450"/>
    </source>
</evidence>
<dbReference type="InterPro" id="IPR036291">
    <property type="entry name" value="NAD(P)-bd_dom_sf"/>
</dbReference>
<dbReference type="SUPFAM" id="SSF51735">
    <property type="entry name" value="NAD(P)-binding Rossmann-fold domains"/>
    <property type="match status" value="4"/>
</dbReference>
<dbReference type="SMART" id="SM01294">
    <property type="entry name" value="PKS_PP_betabranch"/>
    <property type="match status" value="7"/>
</dbReference>
<dbReference type="GO" id="GO:0005856">
    <property type="term" value="C:cytoskeleton"/>
    <property type="evidence" value="ECO:0007669"/>
    <property type="project" value="UniProtKB-SubCell"/>
</dbReference>
<feature type="region of interest" description="Disordered" evidence="13">
    <location>
        <begin position="4057"/>
        <end position="4090"/>
    </location>
</feature>
<dbReference type="InterPro" id="IPR043129">
    <property type="entry name" value="ATPase_NBD"/>
</dbReference>
<keyword evidence="8" id="KW-0067">ATP-binding</keyword>
<feature type="domain" description="Carrier" evidence="14">
    <location>
        <begin position="4094"/>
        <end position="4168"/>
    </location>
</feature>
<evidence type="ECO:0000256" key="6">
    <source>
        <dbReference type="ARBA" id="ARBA00022679"/>
    </source>
</evidence>
<dbReference type="Pfam" id="PF08240">
    <property type="entry name" value="ADH_N"/>
    <property type="match status" value="1"/>
</dbReference>
<dbReference type="SMART" id="SM00268">
    <property type="entry name" value="ACTIN"/>
    <property type="match status" value="1"/>
</dbReference>
<feature type="domain" description="Ketosynthase family 3 (KS3)" evidence="15">
    <location>
        <begin position="2083"/>
        <end position="2503"/>
    </location>
</feature>
<feature type="domain" description="Carrier" evidence="14">
    <location>
        <begin position="4318"/>
        <end position="4392"/>
    </location>
</feature>
<evidence type="ECO:0000259" key="14">
    <source>
        <dbReference type="PROSITE" id="PS50075"/>
    </source>
</evidence>
<dbReference type="Pfam" id="PF00109">
    <property type="entry name" value="ketoacyl-synt"/>
    <property type="match status" value="4"/>
</dbReference>
<dbReference type="InterPro" id="IPR011032">
    <property type="entry name" value="GroES-like_sf"/>
</dbReference>
<dbReference type="Pfam" id="PF08659">
    <property type="entry name" value="KR"/>
    <property type="match status" value="3"/>
</dbReference>
<dbReference type="CDD" id="cd05195">
    <property type="entry name" value="enoyl_red"/>
    <property type="match status" value="1"/>
</dbReference>
<dbReference type="InterPro" id="IPR049900">
    <property type="entry name" value="PKS_mFAS_DH"/>
</dbReference>
<evidence type="ECO:0000256" key="11">
    <source>
        <dbReference type="ARBA" id="ARBA00023268"/>
    </source>
</evidence>
<evidence type="ECO:0000256" key="7">
    <source>
        <dbReference type="ARBA" id="ARBA00022741"/>
    </source>
</evidence>
<dbReference type="PROSITE" id="PS52004">
    <property type="entry name" value="KS3_2"/>
    <property type="match status" value="3"/>
</dbReference>
<dbReference type="SUPFAM" id="SSF53067">
    <property type="entry name" value="Actin-like ATPase domain"/>
    <property type="match status" value="2"/>
</dbReference>
<dbReference type="Gene3D" id="3.90.180.10">
    <property type="entry name" value="Medium-chain alcohol dehydrogenases, catalytic domain"/>
    <property type="match status" value="1"/>
</dbReference>
<reference evidence="17" key="1">
    <citation type="submission" date="2016-02" db="EMBL/GenBank/DDBJ databases">
        <title>Deciphering the relationship between phosphate accumulation dynamics and electron-dense body ultrastructure in Parachlorella kessleri.</title>
        <authorList>
            <person name="Ota S."/>
            <person name="Yoshihara M."/>
            <person name="Yamazaki T."/>
            <person name="Takeshita T."/>
            <person name="Hiram A."/>
            <person name="Konomi M."/>
            <person name="Oshima K."/>
            <person name="Hattori M."/>
            <person name="Bisova K."/>
            <person name="Zachleder V."/>
            <person name="Kawano S."/>
        </authorList>
    </citation>
    <scope>NUCLEOTIDE SEQUENCE</scope>
    <source>
        <strain evidence="17">NIES-2152</strain>
    </source>
</reference>
<dbReference type="Pfam" id="PF02801">
    <property type="entry name" value="Ketoacyl-synt_C"/>
    <property type="match status" value="2"/>
</dbReference>
<dbReference type="Gene3D" id="3.10.129.110">
    <property type="entry name" value="Polyketide synthase dehydratase"/>
    <property type="match status" value="1"/>
</dbReference>
<keyword evidence="5" id="KW-0597">Phosphoprotein</keyword>
<dbReference type="SMART" id="SM00822">
    <property type="entry name" value="PKS_KR"/>
    <property type="match status" value="3"/>
</dbReference>
<dbReference type="PROSITE" id="PS01132">
    <property type="entry name" value="ACTINS_ACT_LIKE"/>
    <property type="match status" value="1"/>
</dbReference>
<dbReference type="GO" id="GO:0003779">
    <property type="term" value="F:actin binding"/>
    <property type="evidence" value="ECO:0007669"/>
    <property type="project" value="UniProtKB-KW"/>
</dbReference>
<dbReference type="InterPro" id="IPR009081">
    <property type="entry name" value="PP-bd_ACP"/>
</dbReference>
<feature type="compositionally biased region" description="Polar residues" evidence="13">
    <location>
        <begin position="617"/>
        <end position="634"/>
    </location>
</feature>
<dbReference type="InterPro" id="IPR020902">
    <property type="entry name" value="Actin/actin-like_CS"/>
</dbReference>
<dbReference type="PROSITE" id="PS52019">
    <property type="entry name" value="PKS_MFAS_DH"/>
    <property type="match status" value="1"/>
</dbReference>
<dbReference type="PANTHER" id="PTHR43775:SF37">
    <property type="entry name" value="SI:DKEY-61P9.11"/>
    <property type="match status" value="1"/>
</dbReference>
<organism evidence="17">
    <name type="scientific">Parachlorella kessleri</name>
    <name type="common">Green alga</name>
    <name type="synonym">Chlorella kessleri</name>
    <dbReference type="NCBI Taxonomy" id="3074"/>
    <lineage>
        <taxon>Eukaryota</taxon>
        <taxon>Viridiplantae</taxon>
        <taxon>Chlorophyta</taxon>
        <taxon>core chlorophytes</taxon>
        <taxon>Trebouxiophyceae</taxon>
        <taxon>Chlorellales</taxon>
        <taxon>Chlorellaceae</taxon>
        <taxon>Parachlorella</taxon>
    </lineage>
</organism>
<feature type="domain" description="Carrier" evidence="14">
    <location>
        <begin position="3077"/>
        <end position="3151"/>
    </location>
</feature>
<comment type="subcellular location">
    <subcellularLocation>
        <location evidence="1">Cytoplasm</location>
        <location evidence="1">Cytoskeleton</location>
    </subcellularLocation>
</comment>
<dbReference type="InterPro" id="IPR049552">
    <property type="entry name" value="PKS_DH_N"/>
</dbReference>
<dbReference type="InterPro" id="IPR016039">
    <property type="entry name" value="Thiolase-like"/>
</dbReference>
<feature type="domain" description="Ketosynthase family 3 (KS3)" evidence="15">
    <location>
        <begin position="4385"/>
        <end position="4763"/>
    </location>
</feature>
<keyword evidence="4" id="KW-0963">Cytoplasm</keyword>